<dbReference type="OrthoDB" id="6716180at2759"/>
<dbReference type="GO" id="GO:0016020">
    <property type="term" value="C:membrane"/>
    <property type="evidence" value="ECO:0007669"/>
    <property type="project" value="UniProtKB-SubCell"/>
</dbReference>
<dbReference type="InterPro" id="IPR008253">
    <property type="entry name" value="Marvel"/>
</dbReference>
<evidence type="ECO:0000313" key="8">
    <source>
        <dbReference type="EMBL" id="CAH0558333.1"/>
    </source>
</evidence>
<reference evidence="8" key="1">
    <citation type="submission" date="2021-12" db="EMBL/GenBank/DDBJ databases">
        <authorList>
            <person name="King R."/>
        </authorList>
    </citation>
    <scope>NUCLEOTIDE SEQUENCE</scope>
</reference>
<keyword evidence="2 5" id="KW-0812">Transmembrane</keyword>
<feature type="transmembrane region" description="Helical" evidence="6">
    <location>
        <begin position="6"/>
        <end position="32"/>
    </location>
</feature>
<keyword evidence="9" id="KW-1185">Reference proteome</keyword>
<proteinExistence type="predicted"/>
<dbReference type="AlphaFoldDB" id="A0A9P0BA60"/>
<gene>
    <name evidence="8" type="ORF">MELIAE_LOCUS8818</name>
</gene>
<keyword evidence="4 5" id="KW-0472">Membrane</keyword>
<protein>
    <recommendedName>
        <fullName evidence="7">MARVEL domain-containing protein</fullName>
    </recommendedName>
</protein>
<feature type="transmembrane region" description="Helical" evidence="6">
    <location>
        <begin position="72"/>
        <end position="94"/>
    </location>
</feature>
<organism evidence="8 9">
    <name type="scientific">Brassicogethes aeneus</name>
    <name type="common">Rape pollen beetle</name>
    <name type="synonym">Meligethes aeneus</name>
    <dbReference type="NCBI Taxonomy" id="1431903"/>
    <lineage>
        <taxon>Eukaryota</taxon>
        <taxon>Metazoa</taxon>
        <taxon>Ecdysozoa</taxon>
        <taxon>Arthropoda</taxon>
        <taxon>Hexapoda</taxon>
        <taxon>Insecta</taxon>
        <taxon>Pterygota</taxon>
        <taxon>Neoptera</taxon>
        <taxon>Endopterygota</taxon>
        <taxon>Coleoptera</taxon>
        <taxon>Polyphaga</taxon>
        <taxon>Cucujiformia</taxon>
        <taxon>Nitidulidae</taxon>
        <taxon>Meligethinae</taxon>
        <taxon>Brassicogethes</taxon>
    </lineage>
</organism>
<dbReference type="PROSITE" id="PS51225">
    <property type="entry name" value="MARVEL"/>
    <property type="match status" value="1"/>
</dbReference>
<evidence type="ECO:0000256" key="4">
    <source>
        <dbReference type="ARBA" id="ARBA00023136"/>
    </source>
</evidence>
<name>A0A9P0BA60_BRAAE</name>
<feature type="transmembrane region" description="Helical" evidence="6">
    <location>
        <begin position="44"/>
        <end position="66"/>
    </location>
</feature>
<dbReference type="Proteomes" id="UP001154078">
    <property type="component" value="Chromosome 5"/>
</dbReference>
<sequence>MEITHGVGYLATVSGLLKLIEIIFAFLSILLITINGWRVDYFEAFVIGLTICMFLSLVMIICGLTVKFETLLNYQSIVHACLFIYTLVVSSVCLSKNYLNKTQEAGGAFGLITSLVYLGDAVHSYLQYRPFF</sequence>
<evidence type="ECO:0000256" key="6">
    <source>
        <dbReference type="SAM" id="Phobius"/>
    </source>
</evidence>
<accession>A0A9P0BA60</accession>
<keyword evidence="3 6" id="KW-1133">Transmembrane helix</keyword>
<evidence type="ECO:0000256" key="3">
    <source>
        <dbReference type="ARBA" id="ARBA00022989"/>
    </source>
</evidence>
<evidence type="ECO:0000256" key="5">
    <source>
        <dbReference type="PROSITE-ProRule" id="PRU00581"/>
    </source>
</evidence>
<evidence type="ECO:0000313" key="9">
    <source>
        <dbReference type="Proteomes" id="UP001154078"/>
    </source>
</evidence>
<comment type="subcellular location">
    <subcellularLocation>
        <location evidence="1">Membrane</location>
        <topology evidence="1">Multi-pass membrane protein</topology>
    </subcellularLocation>
</comment>
<feature type="domain" description="MARVEL" evidence="7">
    <location>
        <begin position="9"/>
        <end position="129"/>
    </location>
</feature>
<evidence type="ECO:0000256" key="1">
    <source>
        <dbReference type="ARBA" id="ARBA00004141"/>
    </source>
</evidence>
<feature type="transmembrane region" description="Helical" evidence="6">
    <location>
        <begin position="106"/>
        <end position="126"/>
    </location>
</feature>
<evidence type="ECO:0000259" key="7">
    <source>
        <dbReference type="PROSITE" id="PS51225"/>
    </source>
</evidence>
<dbReference type="EMBL" id="OV121136">
    <property type="protein sequence ID" value="CAH0558333.1"/>
    <property type="molecule type" value="Genomic_DNA"/>
</dbReference>
<evidence type="ECO:0000256" key="2">
    <source>
        <dbReference type="ARBA" id="ARBA00022692"/>
    </source>
</evidence>